<accession>A0ABN9XDG8</accession>
<evidence type="ECO:0000313" key="2">
    <source>
        <dbReference type="Proteomes" id="UP001189429"/>
    </source>
</evidence>
<feature type="non-terminal residue" evidence="1">
    <location>
        <position position="158"/>
    </location>
</feature>
<proteinExistence type="predicted"/>
<gene>
    <name evidence="1" type="ORF">PCOR1329_LOCUS74484</name>
</gene>
<feature type="non-terminal residue" evidence="1">
    <location>
        <position position="1"/>
    </location>
</feature>
<sequence>IWLQVAQRVHARFGGEFWYGSLDFRVGQNTRWSMTCGATPQGSLAVRWAPTSPGSCGIGSRRRTCCAEGIPSSGQRNALAGQRNAQFQAIVIWVQRRLWVSVRLEEKDSELVLAWLRERPEVHRSSQLSLFSQKTAQTRVYEYEPEIQVTTRLCSRTK</sequence>
<keyword evidence="2" id="KW-1185">Reference proteome</keyword>
<name>A0ABN9XDG8_9DINO</name>
<evidence type="ECO:0000313" key="1">
    <source>
        <dbReference type="EMBL" id="CAK0895881.1"/>
    </source>
</evidence>
<comment type="caution">
    <text evidence="1">The sequence shown here is derived from an EMBL/GenBank/DDBJ whole genome shotgun (WGS) entry which is preliminary data.</text>
</comment>
<protein>
    <submittedName>
        <fullName evidence="1">Uncharacterized protein</fullName>
    </submittedName>
</protein>
<organism evidence="1 2">
    <name type="scientific">Prorocentrum cordatum</name>
    <dbReference type="NCBI Taxonomy" id="2364126"/>
    <lineage>
        <taxon>Eukaryota</taxon>
        <taxon>Sar</taxon>
        <taxon>Alveolata</taxon>
        <taxon>Dinophyceae</taxon>
        <taxon>Prorocentrales</taxon>
        <taxon>Prorocentraceae</taxon>
        <taxon>Prorocentrum</taxon>
    </lineage>
</organism>
<dbReference type="Proteomes" id="UP001189429">
    <property type="component" value="Unassembled WGS sequence"/>
</dbReference>
<reference evidence="1" key="1">
    <citation type="submission" date="2023-10" db="EMBL/GenBank/DDBJ databases">
        <authorList>
            <person name="Chen Y."/>
            <person name="Shah S."/>
            <person name="Dougan E. K."/>
            <person name="Thang M."/>
            <person name="Chan C."/>
        </authorList>
    </citation>
    <scope>NUCLEOTIDE SEQUENCE [LARGE SCALE GENOMIC DNA]</scope>
</reference>
<dbReference type="EMBL" id="CAUYUJ010020101">
    <property type="protein sequence ID" value="CAK0895881.1"/>
    <property type="molecule type" value="Genomic_DNA"/>
</dbReference>